<feature type="compositionally biased region" description="Basic and acidic residues" evidence="1">
    <location>
        <begin position="76"/>
        <end position="85"/>
    </location>
</feature>
<reference evidence="3 4" key="1">
    <citation type="journal article" date="2014" name="Nature">
        <title>Sequential evolution of bacterial morphology by co-option of a developmental regulator.</title>
        <authorList>
            <person name="Jiang C."/>
            <person name="Brown P.J."/>
            <person name="Ducret A."/>
            <person name="Brun Y.V."/>
        </authorList>
    </citation>
    <scope>NUCLEOTIDE SEQUENCE [LARGE SCALE GENOMIC DNA]</scope>
    <source>
        <strain evidence="3 4">DSM 16100</strain>
    </source>
</reference>
<feature type="compositionally biased region" description="Polar residues" evidence="1">
    <location>
        <begin position="61"/>
        <end position="75"/>
    </location>
</feature>
<dbReference type="EMBL" id="AWGB01000057">
    <property type="protein sequence ID" value="ESQ85520.1"/>
    <property type="molecule type" value="Genomic_DNA"/>
</dbReference>
<comment type="caution">
    <text evidence="3">The sequence shown here is derived from an EMBL/GenBank/DDBJ whole genome shotgun (WGS) entry which is preliminary data.</text>
</comment>
<dbReference type="PATRIC" id="fig|1121022.4.peg.3808"/>
<keyword evidence="2" id="KW-1133">Transmembrane helix</keyword>
<evidence type="ECO:0000256" key="1">
    <source>
        <dbReference type="SAM" id="MobiDB-lite"/>
    </source>
</evidence>
<evidence type="ECO:0000313" key="3">
    <source>
        <dbReference type="EMBL" id="ESQ85520.1"/>
    </source>
</evidence>
<keyword evidence="4" id="KW-1185">Reference proteome</keyword>
<dbReference type="AlphaFoldDB" id="V4PJB6"/>
<dbReference type="Proteomes" id="UP000017837">
    <property type="component" value="Unassembled WGS sequence"/>
</dbReference>
<name>V4PJB6_9CAUL</name>
<feature type="transmembrane region" description="Helical" evidence="2">
    <location>
        <begin position="28"/>
        <end position="47"/>
    </location>
</feature>
<keyword evidence="2" id="KW-0812">Transmembrane</keyword>
<evidence type="ECO:0000313" key="4">
    <source>
        <dbReference type="Proteomes" id="UP000017837"/>
    </source>
</evidence>
<feature type="region of interest" description="Disordered" evidence="1">
    <location>
        <begin position="51"/>
        <end position="85"/>
    </location>
</feature>
<gene>
    <name evidence="3" type="ORF">ABENE_18615</name>
</gene>
<proteinExistence type="predicted"/>
<protein>
    <submittedName>
        <fullName evidence="3">Uncharacterized protein</fullName>
    </submittedName>
</protein>
<organism evidence="3 4">
    <name type="scientific">Asticcacaulis benevestitus DSM 16100 = ATCC BAA-896</name>
    <dbReference type="NCBI Taxonomy" id="1121022"/>
    <lineage>
        <taxon>Bacteria</taxon>
        <taxon>Pseudomonadati</taxon>
        <taxon>Pseudomonadota</taxon>
        <taxon>Alphaproteobacteria</taxon>
        <taxon>Caulobacterales</taxon>
        <taxon>Caulobacteraceae</taxon>
        <taxon>Asticcacaulis</taxon>
    </lineage>
</organism>
<accession>V4PJB6</accession>
<sequence length="85" mass="9085">MWIATGRGSDHGYRLHSPLLRSDPVSSFFDMLTALIALIISAAFLHFGGGEKTTAPDPASASPSQQETVMPSDNHAASKNDDQRS</sequence>
<keyword evidence="2" id="KW-0472">Membrane</keyword>
<dbReference type="STRING" id="1121022.GCA_000376105_01248"/>
<evidence type="ECO:0000256" key="2">
    <source>
        <dbReference type="SAM" id="Phobius"/>
    </source>
</evidence>